<dbReference type="EMBL" id="LBXO01000001">
    <property type="protein sequence ID" value="KKR33951.1"/>
    <property type="molecule type" value="Genomic_DNA"/>
</dbReference>
<feature type="zinc finger region" description="dksA C4-type" evidence="4">
    <location>
        <begin position="100"/>
        <end position="124"/>
    </location>
</feature>
<organism evidence="6 7">
    <name type="scientific">Candidatus Falkowbacteria bacterium GW2011_GWF2_39_8</name>
    <dbReference type="NCBI Taxonomy" id="1618642"/>
    <lineage>
        <taxon>Bacteria</taxon>
        <taxon>Candidatus Falkowiibacteriota</taxon>
    </lineage>
</organism>
<evidence type="ECO:0000256" key="2">
    <source>
        <dbReference type="ARBA" id="ARBA00022771"/>
    </source>
</evidence>
<dbReference type="SUPFAM" id="SSF57716">
    <property type="entry name" value="Glucocorticoid receptor-like (DNA-binding domain)"/>
    <property type="match status" value="1"/>
</dbReference>
<dbReference type="InterPro" id="IPR037187">
    <property type="entry name" value="DnaK_N"/>
</dbReference>
<gene>
    <name evidence="6" type="ORF">UT64_C0001G0025</name>
</gene>
<evidence type="ECO:0000313" key="7">
    <source>
        <dbReference type="Proteomes" id="UP000034137"/>
    </source>
</evidence>
<keyword evidence="1" id="KW-0479">Metal-binding</keyword>
<evidence type="ECO:0000256" key="3">
    <source>
        <dbReference type="ARBA" id="ARBA00022833"/>
    </source>
</evidence>
<dbReference type="Pfam" id="PF01258">
    <property type="entry name" value="zf-dskA_traR"/>
    <property type="match status" value="1"/>
</dbReference>
<evidence type="ECO:0000259" key="5">
    <source>
        <dbReference type="Pfam" id="PF01258"/>
    </source>
</evidence>
<comment type="caution">
    <text evidence="6">The sequence shown here is derived from an EMBL/GenBank/DDBJ whole genome shotgun (WGS) entry which is preliminary data.</text>
</comment>
<evidence type="ECO:0000256" key="1">
    <source>
        <dbReference type="ARBA" id="ARBA00022723"/>
    </source>
</evidence>
<evidence type="ECO:0000256" key="4">
    <source>
        <dbReference type="PROSITE-ProRule" id="PRU00510"/>
    </source>
</evidence>
<dbReference type="GO" id="GO:0008270">
    <property type="term" value="F:zinc ion binding"/>
    <property type="evidence" value="ECO:0007669"/>
    <property type="project" value="UniProtKB-KW"/>
</dbReference>
<keyword evidence="3" id="KW-0862">Zinc</keyword>
<keyword evidence="2" id="KW-0863">Zinc-finger</keyword>
<dbReference type="PANTHER" id="PTHR33823:SF4">
    <property type="entry name" value="GENERAL STRESS PROTEIN 16O"/>
    <property type="match status" value="1"/>
</dbReference>
<dbReference type="SUPFAM" id="SSF109635">
    <property type="entry name" value="DnaK suppressor protein DksA, alpha-hairpin domain"/>
    <property type="match status" value="1"/>
</dbReference>
<evidence type="ECO:0000313" key="6">
    <source>
        <dbReference type="EMBL" id="KKR33951.1"/>
    </source>
</evidence>
<feature type="domain" description="Zinc finger DksA/TraR C4-type" evidence="5">
    <location>
        <begin position="95"/>
        <end position="127"/>
    </location>
</feature>
<sequence length="131" mass="14378">MEPTKQISELTPEILKQINAELLGKKAQLLEELSAVTDGPTGAADQKKVKFPEFGDKPDDNAQEIDGYTTNLATDKILEDGLRDIESALSRIENGTYGICKYCKQPINPKRLLARPVASACVECKSKLQSQ</sequence>
<dbReference type="PANTHER" id="PTHR33823">
    <property type="entry name" value="RNA POLYMERASE-BINDING TRANSCRIPTION FACTOR DKSA-RELATED"/>
    <property type="match status" value="1"/>
</dbReference>
<protein>
    <submittedName>
        <fullName evidence="6">Transcriptional regulator, TraR/DksA family</fullName>
    </submittedName>
</protein>
<name>A0A0G0Q9E2_9BACT</name>
<dbReference type="InterPro" id="IPR000962">
    <property type="entry name" value="Znf_DskA_TraR"/>
</dbReference>
<dbReference type="PROSITE" id="PS51128">
    <property type="entry name" value="ZF_DKSA_2"/>
    <property type="match status" value="1"/>
</dbReference>
<dbReference type="Proteomes" id="UP000034137">
    <property type="component" value="Unassembled WGS sequence"/>
</dbReference>
<reference evidence="6 7" key="1">
    <citation type="journal article" date="2015" name="Nature">
        <title>rRNA introns, odd ribosomes, and small enigmatic genomes across a large radiation of phyla.</title>
        <authorList>
            <person name="Brown C.T."/>
            <person name="Hug L.A."/>
            <person name="Thomas B.C."/>
            <person name="Sharon I."/>
            <person name="Castelle C.J."/>
            <person name="Singh A."/>
            <person name="Wilkins M.J."/>
            <person name="Williams K.H."/>
            <person name="Banfield J.F."/>
        </authorList>
    </citation>
    <scope>NUCLEOTIDE SEQUENCE [LARGE SCALE GENOMIC DNA]</scope>
</reference>
<accession>A0A0G0Q9E2</accession>
<dbReference type="Gene3D" id="1.20.120.910">
    <property type="entry name" value="DksA, coiled-coil domain"/>
    <property type="match status" value="1"/>
</dbReference>
<proteinExistence type="predicted"/>
<dbReference type="AlphaFoldDB" id="A0A0G0Q9E2"/>